<gene>
    <name evidence="1" type="ORF">S01H4_60247</name>
</gene>
<protein>
    <recommendedName>
        <fullName evidence="2">LamG-like jellyroll fold domain-containing protein</fullName>
    </recommendedName>
</protein>
<sequence>GSIGFGYNDDETGWATASASGIELDTLYCIVATYHEYDETHAILKIYVNGIFKGDQIKLHLPNKTAGFYIGSAPGRRHFPGLIDEVRFYKRELTVTEAKELSDSPRKGFRLVAGKTYTYEHAFTDRAIVDFEKVFENGEEYTEKTSIDNGGVEATASSFYFDTATKILYVHTSTGADPIGFYAEGRFILH</sequence>
<proteinExistence type="predicted"/>
<dbReference type="SUPFAM" id="SSF49899">
    <property type="entry name" value="Concanavalin A-like lectins/glucanases"/>
    <property type="match status" value="1"/>
</dbReference>
<dbReference type="AlphaFoldDB" id="X1E3I2"/>
<evidence type="ECO:0000313" key="1">
    <source>
        <dbReference type="EMBL" id="GAH14950.1"/>
    </source>
</evidence>
<accession>X1E3I2</accession>
<dbReference type="EMBL" id="BART01035485">
    <property type="protein sequence ID" value="GAH14950.1"/>
    <property type="molecule type" value="Genomic_DNA"/>
</dbReference>
<dbReference type="InterPro" id="IPR013320">
    <property type="entry name" value="ConA-like_dom_sf"/>
</dbReference>
<comment type="caution">
    <text evidence="1">The sequence shown here is derived from an EMBL/GenBank/DDBJ whole genome shotgun (WGS) entry which is preliminary data.</text>
</comment>
<dbReference type="Gene3D" id="2.60.120.200">
    <property type="match status" value="1"/>
</dbReference>
<feature type="non-terminal residue" evidence="1">
    <location>
        <position position="1"/>
    </location>
</feature>
<organism evidence="1">
    <name type="scientific">marine sediment metagenome</name>
    <dbReference type="NCBI Taxonomy" id="412755"/>
    <lineage>
        <taxon>unclassified sequences</taxon>
        <taxon>metagenomes</taxon>
        <taxon>ecological metagenomes</taxon>
    </lineage>
</organism>
<evidence type="ECO:0008006" key="2">
    <source>
        <dbReference type="Google" id="ProtNLM"/>
    </source>
</evidence>
<dbReference type="Pfam" id="PF13385">
    <property type="entry name" value="Laminin_G_3"/>
    <property type="match status" value="1"/>
</dbReference>
<reference evidence="1" key="1">
    <citation type="journal article" date="2014" name="Front. Microbiol.">
        <title>High frequency of phylogenetically diverse reductive dehalogenase-homologous genes in deep subseafloor sedimentary metagenomes.</title>
        <authorList>
            <person name="Kawai M."/>
            <person name="Futagami T."/>
            <person name="Toyoda A."/>
            <person name="Takaki Y."/>
            <person name="Nishi S."/>
            <person name="Hori S."/>
            <person name="Arai W."/>
            <person name="Tsubouchi T."/>
            <person name="Morono Y."/>
            <person name="Uchiyama I."/>
            <person name="Ito T."/>
            <person name="Fujiyama A."/>
            <person name="Inagaki F."/>
            <person name="Takami H."/>
        </authorList>
    </citation>
    <scope>NUCLEOTIDE SEQUENCE</scope>
    <source>
        <strain evidence="1">Expedition CK06-06</strain>
    </source>
</reference>
<feature type="non-terminal residue" evidence="1">
    <location>
        <position position="190"/>
    </location>
</feature>
<name>X1E3I2_9ZZZZ</name>